<dbReference type="PANTHER" id="PTHR10963:SF55">
    <property type="entry name" value="GLYCOSIDE HYDROLASE FAMILY 16 PROTEIN"/>
    <property type="match status" value="1"/>
</dbReference>
<dbReference type="InterPro" id="IPR000757">
    <property type="entry name" value="Beta-glucanase-like"/>
</dbReference>
<feature type="signal peptide" evidence="2">
    <location>
        <begin position="1"/>
        <end position="29"/>
    </location>
</feature>
<organism evidence="4 5">
    <name type="scientific">Gryllus longicercus</name>
    <dbReference type="NCBI Taxonomy" id="2509291"/>
    <lineage>
        <taxon>Eukaryota</taxon>
        <taxon>Metazoa</taxon>
        <taxon>Ecdysozoa</taxon>
        <taxon>Arthropoda</taxon>
        <taxon>Hexapoda</taxon>
        <taxon>Insecta</taxon>
        <taxon>Pterygota</taxon>
        <taxon>Neoptera</taxon>
        <taxon>Polyneoptera</taxon>
        <taxon>Orthoptera</taxon>
        <taxon>Ensifera</taxon>
        <taxon>Gryllidea</taxon>
        <taxon>Grylloidea</taxon>
        <taxon>Gryllidae</taxon>
        <taxon>Gryllinae</taxon>
        <taxon>Gryllus</taxon>
    </lineage>
</organism>
<proteinExistence type="inferred from homology"/>
<reference evidence="4 5" key="1">
    <citation type="submission" date="2024-03" db="EMBL/GenBank/DDBJ databases">
        <title>The genome assembly and annotation of the cricket Gryllus longicercus Weissman &amp; Gray.</title>
        <authorList>
            <person name="Szrajer S."/>
            <person name="Gray D."/>
            <person name="Ylla G."/>
        </authorList>
    </citation>
    <scope>NUCLEOTIDE SEQUENCE [LARGE SCALE GENOMIC DNA]</scope>
    <source>
        <strain evidence="4">DAG 2021-001</strain>
        <tissue evidence="4">Whole body minus gut</tissue>
    </source>
</reference>
<comment type="caution">
    <text evidence="4">The sequence shown here is derived from an EMBL/GenBank/DDBJ whole genome shotgun (WGS) entry which is preliminary data.</text>
</comment>
<dbReference type="PROSITE" id="PS51762">
    <property type="entry name" value="GH16_2"/>
    <property type="match status" value="1"/>
</dbReference>
<accession>A0AAN9VYC7</accession>
<evidence type="ECO:0000256" key="2">
    <source>
        <dbReference type="SAM" id="SignalP"/>
    </source>
</evidence>
<dbReference type="PANTHER" id="PTHR10963">
    <property type="entry name" value="GLYCOSYL HYDROLASE-RELATED"/>
    <property type="match status" value="1"/>
</dbReference>
<dbReference type="Proteomes" id="UP001378592">
    <property type="component" value="Unassembled WGS sequence"/>
</dbReference>
<dbReference type="InterPro" id="IPR013320">
    <property type="entry name" value="ConA-like_dom_sf"/>
</dbReference>
<dbReference type="SUPFAM" id="SSF49899">
    <property type="entry name" value="Concanavalin A-like lectins/glucanases"/>
    <property type="match status" value="1"/>
</dbReference>
<feature type="domain" description="GH16" evidence="3">
    <location>
        <begin position="49"/>
        <end position="364"/>
    </location>
</feature>
<dbReference type="EMBL" id="JAZDUA010000048">
    <property type="protein sequence ID" value="KAK7871001.1"/>
    <property type="molecule type" value="Genomic_DNA"/>
</dbReference>
<dbReference type="GO" id="GO:0004553">
    <property type="term" value="F:hydrolase activity, hydrolyzing O-glycosyl compounds"/>
    <property type="evidence" value="ECO:0007669"/>
    <property type="project" value="InterPro"/>
</dbReference>
<evidence type="ECO:0000313" key="4">
    <source>
        <dbReference type="EMBL" id="KAK7871001.1"/>
    </source>
</evidence>
<evidence type="ECO:0000256" key="1">
    <source>
        <dbReference type="ARBA" id="ARBA00006865"/>
    </source>
</evidence>
<evidence type="ECO:0000259" key="3">
    <source>
        <dbReference type="PROSITE" id="PS51762"/>
    </source>
</evidence>
<gene>
    <name evidence="4" type="ORF">R5R35_012196</name>
</gene>
<dbReference type="AlphaFoldDB" id="A0AAN9VYC7"/>
<sequence>MAATSAAARGARGLLVLLLAAAAVGRVRARARPGEVLIWNDEFDVLDTRVWNHLVTASRGFNDEFQYYRDNWRNSYVRNGVLYLQPTLTAEEFGEAFLYDGRLHYPDCNLSPCVSEAGKDIVVPVQSARIRTLGSFGFRYGRLVVRAQLPRGDWLWPAIWLKPVDNAYGPWPRSGEMDLMEARGNKKLVTAAGVSRGVDRVASTLHFGVNKTHRSWRHTTWEMALPKGEDFSQAFHLYEMHWTPRCISFAIDGRVIGAQEPPPGGFWKLGNLDHNPGGKDIWADGGDMAPFDKPFFIVMNVAVGGRFFGDGLVNSPHPKPWNWSSPQPMRDFWERRAWWLPTWGDGGQSALKVDYVRVYAPAESNGFADNACADADARANAARHAG</sequence>
<keyword evidence="5" id="KW-1185">Reference proteome</keyword>
<comment type="similarity">
    <text evidence="1">Belongs to the glycosyl hydrolase 16 family.</text>
</comment>
<dbReference type="Pfam" id="PF00722">
    <property type="entry name" value="Glyco_hydro_16"/>
    <property type="match status" value="1"/>
</dbReference>
<dbReference type="InterPro" id="IPR050546">
    <property type="entry name" value="Glycosyl_Hydrlase_16"/>
</dbReference>
<name>A0AAN9VYC7_9ORTH</name>
<keyword evidence="2" id="KW-0732">Signal</keyword>
<protein>
    <recommendedName>
        <fullName evidence="3">GH16 domain-containing protein</fullName>
    </recommendedName>
</protein>
<dbReference type="Gene3D" id="2.60.120.200">
    <property type="match status" value="1"/>
</dbReference>
<feature type="chain" id="PRO_5043055946" description="GH16 domain-containing protein" evidence="2">
    <location>
        <begin position="30"/>
        <end position="386"/>
    </location>
</feature>
<dbReference type="GO" id="GO:0005975">
    <property type="term" value="P:carbohydrate metabolic process"/>
    <property type="evidence" value="ECO:0007669"/>
    <property type="project" value="InterPro"/>
</dbReference>
<evidence type="ECO:0000313" key="5">
    <source>
        <dbReference type="Proteomes" id="UP001378592"/>
    </source>
</evidence>